<evidence type="ECO:0000256" key="2">
    <source>
        <dbReference type="ARBA" id="ARBA00023002"/>
    </source>
</evidence>
<protein>
    <submittedName>
        <fullName evidence="3">Short-chain dehydrogenase</fullName>
    </submittedName>
</protein>
<keyword evidence="4" id="KW-1185">Reference proteome</keyword>
<dbReference type="PRINTS" id="PR00080">
    <property type="entry name" value="SDRFAMILY"/>
</dbReference>
<dbReference type="Proteomes" id="UP000234845">
    <property type="component" value="Unassembled WGS sequence"/>
</dbReference>
<dbReference type="GO" id="GO:0016491">
    <property type="term" value="F:oxidoreductase activity"/>
    <property type="evidence" value="ECO:0007669"/>
    <property type="project" value="UniProtKB-KW"/>
</dbReference>
<dbReference type="NCBIfam" id="NF005909">
    <property type="entry name" value="PRK07890.1"/>
    <property type="match status" value="1"/>
</dbReference>
<dbReference type="PANTHER" id="PTHR24321:SF8">
    <property type="entry name" value="ESTRADIOL 17-BETA-DEHYDROGENASE 8-RELATED"/>
    <property type="match status" value="1"/>
</dbReference>
<dbReference type="InterPro" id="IPR002347">
    <property type="entry name" value="SDR_fam"/>
</dbReference>
<evidence type="ECO:0000313" key="3">
    <source>
        <dbReference type="EMBL" id="PLW83020.1"/>
    </source>
</evidence>
<dbReference type="EMBL" id="PKLZ01000003">
    <property type="protein sequence ID" value="PLW83020.1"/>
    <property type="molecule type" value="Genomic_DNA"/>
</dbReference>
<dbReference type="FunFam" id="3.40.50.720:FF:000084">
    <property type="entry name" value="Short-chain dehydrogenase reductase"/>
    <property type="match status" value="1"/>
</dbReference>
<dbReference type="CDD" id="cd05233">
    <property type="entry name" value="SDR_c"/>
    <property type="match status" value="1"/>
</dbReference>
<dbReference type="PRINTS" id="PR00081">
    <property type="entry name" value="GDHRDH"/>
</dbReference>
<dbReference type="RefSeq" id="WP_101520620.1">
    <property type="nucleotide sequence ID" value="NZ_PKLZ01000003.1"/>
</dbReference>
<comment type="caution">
    <text evidence="3">The sequence shown here is derived from an EMBL/GenBank/DDBJ whole genome shotgun (WGS) entry which is preliminary data.</text>
</comment>
<dbReference type="Pfam" id="PF13561">
    <property type="entry name" value="adh_short_C2"/>
    <property type="match status" value="1"/>
</dbReference>
<name>A0A2N5Y3P5_9GAMM</name>
<proteinExistence type="inferred from homology"/>
<organism evidence="3 4">
    <name type="scientific">Kineobactrum sediminis</name>
    <dbReference type="NCBI Taxonomy" id="1905677"/>
    <lineage>
        <taxon>Bacteria</taxon>
        <taxon>Pseudomonadati</taxon>
        <taxon>Pseudomonadota</taxon>
        <taxon>Gammaproteobacteria</taxon>
        <taxon>Cellvibrionales</taxon>
        <taxon>Halieaceae</taxon>
        <taxon>Kineobactrum</taxon>
    </lineage>
</organism>
<evidence type="ECO:0000313" key="4">
    <source>
        <dbReference type="Proteomes" id="UP000234845"/>
    </source>
</evidence>
<dbReference type="SUPFAM" id="SSF51735">
    <property type="entry name" value="NAD(P)-binding Rossmann-fold domains"/>
    <property type="match status" value="1"/>
</dbReference>
<keyword evidence="2" id="KW-0560">Oxidoreductase</keyword>
<dbReference type="OrthoDB" id="9780084at2"/>
<accession>A0A2N5Y3P5</accession>
<gene>
    <name evidence="3" type="ORF">CWI75_06220</name>
</gene>
<dbReference type="Gene3D" id="3.40.50.720">
    <property type="entry name" value="NAD(P)-binding Rossmann-like Domain"/>
    <property type="match status" value="1"/>
</dbReference>
<reference evidence="4" key="1">
    <citation type="submission" date="2017-11" db="EMBL/GenBank/DDBJ databases">
        <title>The draft genome sequence of Chromatocurvus sp. F02.</title>
        <authorList>
            <person name="Du Z.-J."/>
            <person name="Chang Y.-Q."/>
        </authorList>
    </citation>
    <scope>NUCLEOTIDE SEQUENCE [LARGE SCALE GENOMIC DNA]</scope>
    <source>
        <strain evidence="4">F02</strain>
    </source>
</reference>
<dbReference type="AlphaFoldDB" id="A0A2N5Y3P5"/>
<comment type="similarity">
    <text evidence="1">Belongs to the short-chain dehydrogenases/reductases (SDR) family.</text>
</comment>
<dbReference type="InterPro" id="IPR036291">
    <property type="entry name" value="NAD(P)-bd_dom_sf"/>
</dbReference>
<sequence length="263" mass="27554">MLLKDKVVIVSGIGPGLGQELSTLAASEGAAGVVLAARTAAKLDTAEQEIQALGLGTRVLKVVTDIADRDQCLALAARTMAEFGRIDVLFNSAYDPGSFEPIAEADLDGWRRSMEVNFFGTMQLTQACVPGMRAAGGGAIVMIATMVEHKPLATQGGYGATKSALRSATKHLALELGADNIRVNSCHMGWMWGPAVEGYFAWQAQASGKSQAELVAEVTRNIPLGHIPDDGDCARAAVFLASDYARVVTGAALDVNGGEYMPV</sequence>
<dbReference type="PANTHER" id="PTHR24321">
    <property type="entry name" value="DEHYDROGENASES, SHORT CHAIN"/>
    <property type="match status" value="1"/>
</dbReference>
<evidence type="ECO:0000256" key="1">
    <source>
        <dbReference type="ARBA" id="ARBA00006484"/>
    </source>
</evidence>